<evidence type="ECO:0000256" key="2">
    <source>
        <dbReference type="ARBA" id="ARBA00022723"/>
    </source>
</evidence>
<keyword evidence="6" id="KW-1185">Reference proteome</keyword>
<dbReference type="AlphaFoldDB" id="A0A9C6WQ96"/>
<evidence type="ECO:0000256" key="5">
    <source>
        <dbReference type="ARBA" id="ARBA00023242"/>
    </source>
</evidence>
<organism evidence="6 7">
    <name type="scientific">Frankliniella occidentalis</name>
    <name type="common">Western flower thrips</name>
    <name type="synonym">Euthrips occidentalis</name>
    <dbReference type="NCBI Taxonomy" id="133901"/>
    <lineage>
        <taxon>Eukaryota</taxon>
        <taxon>Metazoa</taxon>
        <taxon>Ecdysozoa</taxon>
        <taxon>Arthropoda</taxon>
        <taxon>Hexapoda</taxon>
        <taxon>Insecta</taxon>
        <taxon>Pterygota</taxon>
        <taxon>Neoptera</taxon>
        <taxon>Paraneoptera</taxon>
        <taxon>Thysanoptera</taxon>
        <taxon>Terebrantia</taxon>
        <taxon>Thripoidea</taxon>
        <taxon>Thripidae</taxon>
        <taxon>Frankliniella</taxon>
    </lineage>
</organism>
<dbReference type="PANTHER" id="PTHR46481">
    <property type="entry name" value="ZINC FINGER BED DOMAIN-CONTAINING PROTEIN 4"/>
    <property type="match status" value="1"/>
</dbReference>
<protein>
    <submittedName>
        <fullName evidence="7">Uncharacterized protein LOC127749600</fullName>
    </submittedName>
</protein>
<name>A0A9C6WQ96_FRAOC</name>
<evidence type="ECO:0000256" key="4">
    <source>
        <dbReference type="ARBA" id="ARBA00022833"/>
    </source>
</evidence>
<reference evidence="7" key="1">
    <citation type="submission" date="2025-08" db="UniProtKB">
        <authorList>
            <consortium name="RefSeq"/>
        </authorList>
    </citation>
    <scope>IDENTIFICATION</scope>
    <source>
        <tissue evidence="7">Whole organism</tissue>
    </source>
</reference>
<sequence length="109" mass="12571">MIAKDNMPLSTTQREGFQTFCHTLQPNFKLPCSSMVTKEVEMSYERLREKFAAKLSVMESLTMTADIWTSQAMKSFLGVTAHFPEKKENHLYRAVCKASEAKMLKRQPF</sequence>
<dbReference type="RefSeq" id="XP_052124352.1">
    <property type="nucleotide sequence ID" value="XM_052268392.1"/>
</dbReference>
<dbReference type="KEGG" id="foc:127749600"/>
<gene>
    <name evidence="7" type="primary">LOC127749600</name>
</gene>
<dbReference type="OrthoDB" id="7699906at2759"/>
<dbReference type="GO" id="GO:0005634">
    <property type="term" value="C:nucleus"/>
    <property type="evidence" value="ECO:0007669"/>
    <property type="project" value="UniProtKB-SubCell"/>
</dbReference>
<keyword evidence="2" id="KW-0479">Metal-binding</keyword>
<accession>A0A9C6WQ96</accession>
<proteinExistence type="predicted"/>
<evidence type="ECO:0000256" key="3">
    <source>
        <dbReference type="ARBA" id="ARBA00022771"/>
    </source>
</evidence>
<dbReference type="GeneID" id="127749600"/>
<keyword evidence="3" id="KW-0863">Zinc-finger</keyword>
<keyword evidence="4" id="KW-0862">Zinc</keyword>
<dbReference type="Proteomes" id="UP000504606">
    <property type="component" value="Unplaced"/>
</dbReference>
<keyword evidence="5" id="KW-0539">Nucleus</keyword>
<dbReference type="GO" id="GO:0008270">
    <property type="term" value="F:zinc ion binding"/>
    <property type="evidence" value="ECO:0007669"/>
    <property type="project" value="UniProtKB-KW"/>
</dbReference>
<evidence type="ECO:0000313" key="7">
    <source>
        <dbReference type="RefSeq" id="XP_052124352.1"/>
    </source>
</evidence>
<evidence type="ECO:0000256" key="1">
    <source>
        <dbReference type="ARBA" id="ARBA00004123"/>
    </source>
</evidence>
<dbReference type="PANTHER" id="PTHR46481:SF10">
    <property type="entry name" value="ZINC FINGER BED DOMAIN-CONTAINING PROTEIN 39"/>
    <property type="match status" value="1"/>
</dbReference>
<comment type="subcellular location">
    <subcellularLocation>
        <location evidence="1">Nucleus</location>
    </subcellularLocation>
</comment>
<dbReference type="InterPro" id="IPR052035">
    <property type="entry name" value="ZnF_BED_domain_contain"/>
</dbReference>
<evidence type="ECO:0000313" key="6">
    <source>
        <dbReference type="Proteomes" id="UP000504606"/>
    </source>
</evidence>